<accession>A0AAV5A3R7</accession>
<gene>
    <name evidence="3" type="ORF">Clacol_002467</name>
</gene>
<protein>
    <submittedName>
        <fullName evidence="3">Uncharacterized protein</fullName>
    </submittedName>
</protein>
<evidence type="ECO:0000313" key="3">
    <source>
        <dbReference type="EMBL" id="GJJ08257.1"/>
    </source>
</evidence>
<feature type="compositionally biased region" description="Pro residues" evidence="1">
    <location>
        <begin position="21"/>
        <end position="37"/>
    </location>
</feature>
<dbReference type="AlphaFoldDB" id="A0AAV5A3R7"/>
<evidence type="ECO:0000256" key="1">
    <source>
        <dbReference type="SAM" id="MobiDB-lite"/>
    </source>
</evidence>
<keyword evidence="2" id="KW-1133">Transmembrane helix</keyword>
<evidence type="ECO:0000256" key="2">
    <source>
        <dbReference type="SAM" id="Phobius"/>
    </source>
</evidence>
<feature type="compositionally biased region" description="Basic residues" evidence="1">
    <location>
        <begin position="67"/>
        <end position="87"/>
    </location>
</feature>
<feature type="region of interest" description="Disordered" evidence="1">
    <location>
        <begin position="18"/>
        <end position="37"/>
    </location>
</feature>
<reference evidence="3" key="1">
    <citation type="submission" date="2021-10" db="EMBL/GenBank/DDBJ databases">
        <title>De novo Genome Assembly of Clathrus columnatus (Basidiomycota, Fungi) Using Illumina and Nanopore Sequence Data.</title>
        <authorList>
            <person name="Ogiso-Tanaka E."/>
            <person name="Itagaki H."/>
            <person name="Hosoya T."/>
            <person name="Hosaka K."/>
        </authorList>
    </citation>
    <scope>NUCLEOTIDE SEQUENCE</scope>
    <source>
        <strain evidence="3">MO-923</strain>
    </source>
</reference>
<organism evidence="3 4">
    <name type="scientific">Clathrus columnatus</name>
    <dbReference type="NCBI Taxonomy" id="1419009"/>
    <lineage>
        <taxon>Eukaryota</taxon>
        <taxon>Fungi</taxon>
        <taxon>Dikarya</taxon>
        <taxon>Basidiomycota</taxon>
        <taxon>Agaricomycotina</taxon>
        <taxon>Agaricomycetes</taxon>
        <taxon>Phallomycetidae</taxon>
        <taxon>Phallales</taxon>
        <taxon>Clathraceae</taxon>
        <taxon>Clathrus</taxon>
    </lineage>
</organism>
<sequence>MYPFLRSIIDARAAAEFLTMSPPPPPPPPPPPYEPLPTQPVRNDNDCAACNRQPLNHLTQPHYHTFQPHHHHHHHHNHHNHHSHNHGHTTLTLLHRPPITRNTVYVRRSTTFSLCWFLFFLVLISTILSLFWLALPQLDGYARRLERIRRRHEQGVAWSAPLQGSCLRSGVREYSATLRNYQVDSYWKEACETTELFIHGREVYPKRCELSFGFMQSFFFGFVIGHWEIDFGETSCTPIWSSLVDEGCVAYLRIELEPNKRRFSARLLNVDQPDQWDVMCAITPAEIQGNSRMPHFCKNQGILGMWGYWDTFDQTCSAF</sequence>
<keyword evidence="2" id="KW-0472">Membrane</keyword>
<proteinExistence type="predicted"/>
<dbReference type="EMBL" id="BPWL01000003">
    <property type="protein sequence ID" value="GJJ08257.1"/>
    <property type="molecule type" value="Genomic_DNA"/>
</dbReference>
<keyword evidence="2" id="KW-0812">Transmembrane</keyword>
<dbReference type="SUPFAM" id="SSF101447">
    <property type="entry name" value="Formin homology 2 domain (FH2 domain)"/>
    <property type="match status" value="1"/>
</dbReference>
<keyword evidence="4" id="KW-1185">Reference proteome</keyword>
<feature type="region of interest" description="Disordered" evidence="1">
    <location>
        <begin position="64"/>
        <end position="90"/>
    </location>
</feature>
<feature type="transmembrane region" description="Helical" evidence="2">
    <location>
        <begin position="114"/>
        <end position="135"/>
    </location>
</feature>
<evidence type="ECO:0000313" key="4">
    <source>
        <dbReference type="Proteomes" id="UP001050691"/>
    </source>
</evidence>
<name>A0AAV5A3R7_9AGAM</name>
<comment type="caution">
    <text evidence="3">The sequence shown here is derived from an EMBL/GenBank/DDBJ whole genome shotgun (WGS) entry which is preliminary data.</text>
</comment>
<dbReference type="Proteomes" id="UP001050691">
    <property type="component" value="Unassembled WGS sequence"/>
</dbReference>